<comment type="caution">
    <text evidence="2">The sequence shown here is derived from an EMBL/GenBank/DDBJ whole genome shotgun (WGS) entry which is preliminary data.</text>
</comment>
<keyword evidence="1" id="KW-0732">Signal</keyword>
<dbReference type="Proteomes" id="UP000076023">
    <property type="component" value="Unassembled WGS sequence"/>
</dbReference>
<dbReference type="SUPFAM" id="SSF49899">
    <property type="entry name" value="Concanavalin A-like lectins/glucanases"/>
    <property type="match status" value="1"/>
</dbReference>
<reference evidence="3" key="1">
    <citation type="journal article" date="2017" name="Genome Announc.">
        <title>Draft Genome Sequence of Terrimicrobium sacchariphilum NM-5T, a Facultative Anaerobic Soil Bacterium of the Class Spartobacteria.</title>
        <authorList>
            <person name="Qiu Y.L."/>
            <person name="Tourlousse D.M."/>
            <person name="Matsuura N."/>
            <person name="Ohashi A."/>
            <person name="Sekiguchi Y."/>
        </authorList>
    </citation>
    <scope>NUCLEOTIDE SEQUENCE [LARGE SCALE GENOMIC DNA]</scope>
    <source>
        <strain evidence="3">NM-5</strain>
    </source>
</reference>
<dbReference type="Gene3D" id="2.60.120.200">
    <property type="match status" value="1"/>
</dbReference>
<name>A0A146G3T0_TERSA</name>
<evidence type="ECO:0000313" key="2">
    <source>
        <dbReference type="EMBL" id="GAT32300.1"/>
    </source>
</evidence>
<evidence type="ECO:0000256" key="1">
    <source>
        <dbReference type="SAM" id="SignalP"/>
    </source>
</evidence>
<dbReference type="InParanoid" id="A0A146G3T0"/>
<dbReference type="Pfam" id="PF13385">
    <property type="entry name" value="Laminin_G_3"/>
    <property type="match status" value="1"/>
</dbReference>
<feature type="signal peptide" evidence="1">
    <location>
        <begin position="1"/>
        <end position="19"/>
    </location>
</feature>
<dbReference type="InterPro" id="IPR013320">
    <property type="entry name" value="ConA-like_dom_sf"/>
</dbReference>
<proteinExistence type="predicted"/>
<dbReference type="GO" id="GO:0030246">
    <property type="term" value="F:carbohydrate binding"/>
    <property type="evidence" value="ECO:0007669"/>
    <property type="project" value="UniProtKB-KW"/>
</dbReference>
<organism evidence="2 3">
    <name type="scientific">Terrimicrobium sacchariphilum</name>
    <dbReference type="NCBI Taxonomy" id="690879"/>
    <lineage>
        <taxon>Bacteria</taxon>
        <taxon>Pseudomonadati</taxon>
        <taxon>Verrucomicrobiota</taxon>
        <taxon>Terrimicrobiia</taxon>
        <taxon>Terrimicrobiales</taxon>
        <taxon>Terrimicrobiaceae</taxon>
        <taxon>Terrimicrobium</taxon>
    </lineage>
</organism>
<accession>A0A146G3T0</accession>
<evidence type="ECO:0000313" key="3">
    <source>
        <dbReference type="Proteomes" id="UP000076023"/>
    </source>
</evidence>
<feature type="chain" id="PRO_5007524340" evidence="1">
    <location>
        <begin position="20"/>
        <end position="261"/>
    </location>
</feature>
<dbReference type="AlphaFoldDB" id="A0A146G3T0"/>
<dbReference type="RefSeq" id="WP_075078138.1">
    <property type="nucleotide sequence ID" value="NZ_BDCO01000002.1"/>
</dbReference>
<dbReference type="EMBL" id="BDCO01000002">
    <property type="protein sequence ID" value="GAT32300.1"/>
    <property type="molecule type" value="Genomic_DNA"/>
</dbReference>
<keyword evidence="2" id="KW-0430">Lectin</keyword>
<sequence length="261" mass="27173">MKTLLPAAISLALPLTLCAEAPQPLFFFDFNTPGKVEANKGSDPASLVFRSADRQEADLHGPAGSGLTGAPTDLALDNSTATAMGKDGVGGLASVKTAQLSAHSFTVTGWIKAEGDRPVADGARLVEMVSPAGGFFVFGDASDGTLATIINSNSVPSEKDAYAAAGSWIFFAVSYDGGTQTVVYYIGSPTEAVTEAGSKNVPAGVLADVKAPLMLLNSGNFERPFKGWMDNFRLFTSENDSSGVLSLDQLEAIRQKDLGKK</sequence>
<gene>
    <name evidence="2" type="ORF">TSACC_2698</name>
</gene>
<keyword evidence="3" id="KW-1185">Reference proteome</keyword>
<dbReference type="OrthoDB" id="189082at2"/>
<protein>
    <submittedName>
        <fullName evidence="2">Concanavalin A-like lectin/glucanases superfamily protein</fullName>
    </submittedName>
</protein>
<dbReference type="STRING" id="690879.TSACC_2698"/>